<dbReference type="InterPro" id="IPR022968">
    <property type="entry name" value="Tsr3-like"/>
</dbReference>
<evidence type="ECO:0000256" key="2">
    <source>
        <dbReference type="ARBA" id="ARBA00022517"/>
    </source>
</evidence>
<dbReference type="AlphaFoldDB" id="A0A812DDW9"/>
<feature type="region of interest" description="Disordered" evidence="6">
    <location>
        <begin position="113"/>
        <end position="155"/>
    </location>
</feature>
<gene>
    <name evidence="8" type="ORF">SPHA_51889</name>
</gene>
<dbReference type="GO" id="GO:0106388">
    <property type="term" value="F:rRNA small subunit aminocarboxypropyltransferase activity"/>
    <property type="evidence" value="ECO:0007669"/>
    <property type="project" value="InterPro"/>
</dbReference>
<dbReference type="Proteomes" id="UP000597762">
    <property type="component" value="Unassembled WGS sequence"/>
</dbReference>
<sequence length="174" mass="19909">MKGNHPRLLPYLVAVNPINYGRPCKLSCVEAFAATLYITGFKEIGEILLKKFKWGPNFFKLNEELLDAYANCDCSADVIKSQNAYLKKIEQIKRERDDIDMFDTSLENFNPNRGINKPYLTDSNIEDSSVDESGSNEEEDDDDDDGDYSEEESPLFSFLSPVTHNFSFLLYKSF</sequence>
<organism evidence="8 9">
    <name type="scientific">Acanthosepion pharaonis</name>
    <name type="common">Pharaoh cuttlefish</name>
    <name type="synonym">Sepia pharaonis</name>
    <dbReference type="NCBI Taxonomy" id="158019"/>
    <lineage>
        <taxon>Eukaryota</taxon>
        <taxon>Metazoa</taxon>
        <taxon>Spiralia</taxon>
        <taxon>Lophotrochozoa</taxon>
        <taxon>Mollusca</taxon>
        <taxon>Cephalopoda</taxon>
        <taxon>Coleoidea</taxon>
        <taxon>Decapodiformes</taxon>
        <taxon>Sepiida</taxon>
        <taxon>Sepiina</taxon>
        <taxon>Sepiidae</taxon>
        <taxon>Acanthosepion</taxon>
    </lineage>
</organism>
<name>A0A812DDW9_ACAPH</name>
<keyword evidence="5" id="KW-0949">S-adenosyl-L-methionine</keyword>
<keyword evidence="9" id="KW-1185">Reference proteome</keyword>
<dbReference type="Pfam" id="PF04034">
    <property type="entry name" value="Ribo_biogen_C"/>
    <property type="match status" value="1"/>
</dbReference>
<protein>
    <submittedName>
        <fullName evidence="8">TSR3</fullName>
    </submittedName>
</protein>
<evidence type="ECO:0000259" key="7">
    <source>
        <dbReference type="Pfam" id="PF04034"/>
    </source>
</evidence>
<dbReference type="OrthoDB" id="10262062at2759"/>
<dbReference type="PANTHER" id="PTHR20426:SF0">
    <property type="entry name" value="18S RRNA AMINOCARBOXYPROPYLTRANSFERASE"/>
    <property type="match status" value="1"/>
</dbReference>
<evidence type="ECO:0000313" key="8">
    <source>
        <dbReference type="EMBL" id="CAE1297254.1"/>
    </source>
</evidence>
<dbReference type="PANTHER" id="PTHR20426">
    <property type="entry name" value="RIBOSOME BIOGENESIS PROTEIN TSR3 HOMOLOG"/>
    <property type="match status" value="1"/>
</dbReference>
<evidence type="ECO:0000256" key="5">
    <source>
        <dbReference type="ARBA" id="ARBA00022691"/>
    </source>
</evidence>
<evidence type="ECO:0000313" key="9">
    <source>
        <dbReference type="Proteomes" id="UP000597762"/>
    </source>
</evidence>
<evidence type="ECO:0000256" key="6">
    <source>
        <dbReference type="SAM" id="MobiDB-lite"/>
    </source>
</evidence>
<keyword evidence="2" id="KW-0690">Ribosome biogenesis</keyword>
<evidence type="ECO:0000256" key="4">
    <source>
        <dbReference type="ARBA" id="ARBA00022679"/>
    </source>
</evidence>
<comment type="caution">
    <text evidence="8">The sequence shown here is derived from an EMBL/GenBank/DDBJ whole genome shotgun (WGS) entry which is preliminary data.</text>
</comment>
<dbReference type="InterPro" id="IPR007177">
    <property type="entry name" value="Tsr3_C"/>
</dbReference>
<evidence type="ECO:0000256" key="3">
    <source>
        <dbReference type="ARBA" id="ARBA00022552"/>
    </source>
</evidence>
<evidence type="ECO:0000256" key="1">
    <source>
        <dbReference type="ARBA" id="ARBA00022490"/>
    </source>
</evidence>
<accession>A0A812DDW9</accession>
<feature type="compositionally biased region" description="Acidic residues" evidence="6">
    <location>
        <begin position="124"/>
        <end position="153"/>
    </location>
</feature>
<feature type="domain" description="16S/18S rRNA aminocarboxypropyltransferase Tsr3 C-terminal" evidence="7">
    <location>
        <begin position="2"/>
        <end position="86"/>
    </location>
</feature>
<proteinExistence type="predicted"/>
<dbReference type="GO" id="GO:0030490">
    <property type="term" value="P:maturation of SSU-rRNA"/>
    <property type="evidence" value="ECO:0007669"/>
    <property type="project" value="TreeGrafter"/>
</dbReference>
<keyword evidence="1" id="KW-0963">Cytoplasm</keyword>
<dbReference type="EMBL" id="CAHIKZ030003180">
    <property type="protein sequence ID" value="CAE1297254.1"/>
    <property type="molecule type" value="Genomic_DNA"/>
</dbReference>
<reference evidence="8" key="1">
    <citation type="submission" date="2021-01" db="EMBL/GenBank/DDBJ databases">
        <authorList>
            <person name="Li R."/>
            <person name="Bekaert M."/>
        </authorList>
    </citation>
    <scope>NUCLEOTIDE SEQUENCE</scope>
    <source>
        <strain evidence="8">Farmed</strain>
    </source>
</reference>
<keyword evidence="3" id="KW-0698">rRNA processing</keyword>
<keyword evidence="4" id="KW-0808">Transferase</keyword>